<dbReference type="Gene3D" id="3.40.50.300">
    <property type="entry name" value="P-loop containing nucleotide triphosphate hydrolases"/>
    <property type="match status" value="1"/>
</dbReference>
<keyword evidence="2" id="KW-0812">Transmembrane</keyword>
<sequence>MADEQGFQLKPIHPIATVLGHLRLIVLCGIAGTFLLGMAVMLKVKPSFQAEAVIEIGETQSRILVFQEEQRFASRVAYTDYVNTQLSYIVNDETLTYAIEKMDLPNAQLTPGEKEGDTLRLLRGMLNVAPVRDSHLVTIRAESTVQRDLDVVVNAVTDAYLERHKARERGQNLNRIEFLKKELDLRQRELQQTYERLAQYTRNLGTYNFAEEANPHDLNIAFLRDALNGAYINRLEAENQYEALAFSGAKERELGIDPMIRQYVQEDGSISSIRESLRELETAVREGQTVYKPDHPEYVRMVERLELARIRLENAEQTSREEAQNIYGGRMDIEQQVELAEAEASLITRRNTERELETRMESEKQLLIGTTTDFLRAAKTKVELANLEERIQVIQSRIDDLSLESNAPSRIRQNSRATSPLGPQKDKRKLLLIAVCGLSFAAGLFLAFALDFLKPNIVDPRHIAQIVGSPVTGVLPHVEHLDDTGQLLRDAPERYHADQFRRFFPKIFTPKSSDDRRDILTVVSLSHGCGVTSIALNCMTHLERMSRPGSLIEISGSGEELQDRTEGWGLKAKELDLDPELEQLFGLKLRVSPQGNEFLHFAKHHLKDSVSNEQLLRRLLVELRERTGLLVVDAPPLLKDSEAELLCKLSDVVILVVSPNNNPGELKKGMTILRGLGVKKCAIIANDLPLFAGGYISKAIVEYEGGNPRFHLARQVVNALRDALDLRADLKRLLGKSETAGAKTAVSGNVAK</sequence>
<feature type="transmembrane region" description="Helical" evidence="2">
    <location>
        <begin position="20"/>
        <end position="42"/>
    </location>
</feature>
<dbReference type="GO" id="GO:0004713">
    <property type="term" value="F:protein tyrosine kinase activity"/>
    <property type="evidence" value="ECO:0007669"/>
    <property type="project" value="TreeGrafter"/>
</dbReference>
<name>A0A8A4TH94_SULCO</name>
<keyword evidence="4" id="KW-1185">Reference proteome</keyword>
<dbReference type="PANTHER" id="PTHR32309">
    <property type="entry name" value="TYROSINE-PROTEIN KINASE"/>
    <property type="match status" value="1"/>
</dbReference>
<evidence type="ECO:0000256" key="1">
    <source>
        <dbReference type="SAM" id="Coils"/>
    </source>
</evidence>
<dbReference type="InterPro" id="IPR027417">
    <property type="entry name" value="P-loop_NTPase"/>
</dbReference>
<feature type="coiled-coil region" evidence="1">
    <location>
        <begin position="298"/>
        <end position="325"/>
    </location>
</feature>
<dbReference type="KEGG" id="scor:J3U87_23425"/>
<dbReference type="GO" id="GO:0005886">
    <property type="term" value="C:plasma membrane"/>
    <property type="evidence" value="ECO:0007669"/>
    <property type="project" value="TreeGrafter"/>
</dbReference>
<dbReference type="InterPro" id="IPR050445">
    <property type="entry name" value="Bact_polysacc_biosynth/exp"/>
</dbReference>
<dbReference type="Proteomes" id="UP000663929">
    <property type="component" value="Chromosome"/>
</dbReference>
<protein>
    <submittedName>
        <fullName evidence="3">Uncharacterized protein</fullName>
    </submittedName>
</protein>
<evidence type="ECO:0000256" key="2">
    <source>
        <dbReference type="SAM" id="Phobius"/>
    </source>
</evidence>
<dbReference type="AlphaFoldDB" id="A0A8A4TH94"/>
<keyword evidence="2" id="KW-1133">Transmembrane helix</keyword>
<feature type="transmembrane region" description="Helical" evidence="2">
    <location>
        <begin position="430"/>
        <end position="450"/>
    </location>
</feature>
<keyword evidence="2" id="KW-0472">Membrane</keyword>
<organism evidence="3 4">
    <name type="scientific">Sulfidibacter corallicola</name>
    <dbReference type="NCBI Taxonomy" id="2818388"/>
    <lineage>
        <taxon>Bacteria</taxon>
        <taxon>Pseudomonadati</taxon>
        <taxon>Acidobacteriota</taxon>
        <taxon>Holophagae</taxon>
        <taxon>Acanthopleuribacterales</taxon>
        <taxon>Acanthopleuribacteraceae</taxon>
        <taxon>Sulfidibacter</taxon>
    </lineage>
</organism>
<reference evidence="3" key="1">
    <citation type="submission" date="2021-03" db="EMBL/GenBank/DDBJ databases">
        <title>Acanthopleuribacteraceae sp. M133.</title>
        <authorList>
            <person name="Wang G."/>
        </authorList>
    </citation>
    <scope>NUCLEOTIDE SEQUENCE</scope>
    <source>
        <strain evidence="3">M133</strain>
    </source>
</reference>
<dbReference type="PANTHER" id="PTHR32309:SF13">
    <property type="entry name" value="FERRIC ENTEROBACTIN TRANSPORT PROTEIN FEPE"/>
    <property type="match status" value="1"/>
</dbReference>
<feature type="coiled-coil region" evidence="1">
    <location>
        <begin position="377"/>
        <end position="404"/>
    </location>
</feature>
<dbReference type="SUPFAM" id="SSF52540">
    <property type="entry name" value="P-loop containing nucleoside triphosphate hydrolases"/>
    <property type="match status" value="1"/>
</dbReference>
<evidence type="ECO:0000313" key="4">
    <source>
        <dbReference type="Proteomes" id="UP000663929"/>
    </source>
</evidence>
<feature type="coiled-coil region" evidence="1">
    <location>
        <begin position="176"/>
        <end position="203"/>
    </location>
</feature>
<dbReference type="RefSeq" id="WP_237378199.1">
    <property type="nucleotide sequence ID" value="NZ_CP071793.1"/>
</dbReference>
<dbReference type="EMBL" id="CP071793">
    <property type="protein sequence ID" value="QTD48542.1"/>
    <property type="molecule type" value="Genomic_DNA"/>
</dbReference>
<accession>A0A8A4TH94</accession>
<proteinExistence type="predicted"/>
<evidence type="ECO:0000313" key="3">
    <source>
        <dbReference type="EMBL" id="QTD48542.1"/>
    </source>
</evidence>
<gene>
    <name evidence="3" type="ORF">J3U87_23425</name>
</gene>
<keyword evidence="1" id="KW-0175">Coiled coil</keyword>